<dbReference type="RefSeq" id="WP_215789245.1">
    <property type="nucleotide sequence ID" value="NZ_JAHKKG010000006.1"/>
</dbReference>
<dbReference type="Proteomes" id="UP001519654">
    <property type="component" value="Unassembled WGS sequence"/>
</dbReference>
<protein>
    <recommendedName>
        <fullName evidence="2">DUF6199 domain-containing protein</fullName>
    </recommendedName>
</protein>
<dbReference type="EMBL" id="JAHKKG010000006">
    <property type="protein sequence ID" value="MBU2666049.1"/>
    <property type="molecule type" value="Genomic_DNA"/>
</dbReference>
<keyword evidence="1" id="KW-0472">Membrane</keyword>
<evidence type="ECO:0000313" key="4">
    <source>
        <dbReference type="Proteomes" id="UP001519654"/>
    </source>
</evidence>
<dbReference type="Pfam" id="PF19701">
    <property type="entry name" value="DUF6199"/>
    <property type="match status" value="1"/>
</dbReference>
<evidence type="ECO:0000259" key="2">
    <source>
        <dbReference type="Pfam" id="PF19701"/>
    </source>
</evidence>
<dbReference type="InterPro" id="IPR045679">
    <property type="entry name" value="DUF6199"/>
</dbReference>
<keyword evidence="4" id="KW-1185">Reference proteome</keyword>
<comment type="caution">
    <text evidence="3">The sequence shown here is derived from an EMBL/GenBank/DDBJ whole genome shotgun (WGS) entry which is preliminary data.</text>
</comment>
<gene>
    <name evidence="3" type="ORF">KOI35_21275</name>
</gene>
<feature type="transmembrane region" description="Helical" evidence="1">
    <location>
        <begin position="48"/>
        <end position="68"/>
    </location>
</feature>
<accession>A0ABS5YTQ5</accession>
<evidence type="ECO:0000313" key="3">
    <source>
        <dbReference type="EMBL" id="MBU2666049.1"/>
    </source>
</evidence>
<name>A0ABS5YTQ5_9ACTN</name>
<proteinExistence type="predicted"/>
<keyword evidence="1" id="KW-1133">Transmembrane helix</keyword>
<reference evidence="3 4" key="1">
    <citation type="submission" date="2021-06" db="EMBL/GenBank/DDBJ databases">
        <title>Actinoplanes lichenicola sp. nov., and Actinoplanes ovalisporus sp. nov., isolated from lichen in Thailand.</title>
        <authorList>
            <person name="Saeng-In P."/>
            <person name="Kanchanasin P."/>
            <person name="Yuki M."/>
            <person name="Kudo T."/>
            <person name="Ohkuma M."/>
            <person name="Phongsopitanun W."/>
            <person name="Tanasupawat S."/>
        </authorList>
    </citation>
    <scope>NUCLEOTIDE SEQUENCE [LARGE SCALE GENOMIC DNA]</scope>
    <source>
        <strain evidence="3 4">NBRC 110975</strain>
    </source>
</reference>
<feature type="domain" description="DUF6199" evidence="2">
    <location>
        <begin position="7"/>
        <end position="65"/>
    </location>
</feature>
<organism evidence="3 4">
    <name type="scientific">Paractinoplanes bogorensis</name>
    <dbReference type="NCBI Taxonomy" id="1610840"/>
    <lineage>
        <taxon>Bacteria</taxon>
        <taxon>Bacillati</taxon>
        <taxon>Actinomycetota</taxon>
        <taxon>Actinomycetes</taxon>
        <taxon>Micromonosporales</taxon>
        <taxon>Micromonosporaceae</taxon>
        <taxon>Paractinoplanes</taxon>
    </lineage>
</organism>
<evidence type="ECO:0000256" key="1">
    <source>
        <dbReference type="SAM" id="Phobius"/>
    </source>
</evidence>
<sequence length="211" mass="22568">MGLILGGVVLIAFALWTVIAPRQQWQVLNAWRYRDPEANEPSDLSYNLGRAAGVGTIVLVLIFGFVLIRDHNSPERDAAQAREAREQRFGTSSAELLASPPAGDSGDPVAIWRYATPDEKFLAGLGPVPAGTDLLIAVDGAFRPEAMTVDETADRVTVTLRGTCVSAKILCDQATRSQALPPVRLIPLDLDAPLGGRPLVDGTTNEEAIGR</sequence>
<keyword evidence="1" id="KW-0812">Transmembrane</keyword>